<dbReference type="GO" id="GO:0000293">
    <property type="term" value="F:ferric-chelate reductase activity"/>
    <property type="evidence" value="ECO:0007669"/>
    <property type="project" value="TreeGrafter"/>
</dbReference>
<feature type="transmembrane region" description="Helical" evidence="8">
    <location>
        <begin position="218"/>
        <end position="238"/>
    </location>
</feature>
<evidence type="ECO:0008006" key="13">
    <source>
        <dbReference type="Google" id="ProtNLM"/>
    </source>
</evidence>
<dbReference type="Pfam" id="PF08022">
    <property type="entry name" value="FAD_binding_8"/>
    <property type="match status" value="1"/>
</dbReference>
<dbReference type="PANTHER" id="PTHR32361">
    <property type="entry name" value="FERRIC/CUPRIC REDUCTASE TRANSMEMBRANE COMPONENT"/>
    <property type="match status" value="1"/>
</dbReference>
<evidence type="ECO:0000259" key="9">
    <source>
        <dbReference type="Pfam" id="PF01794"/>
    </source>
</evidence>
<dbReference type="SUPFAM" id="SSF52343">
    <property type="entry name" value="Ferredoxin reductase-like, C-terminal NADP-linked domain"/>
    <property type="match status" value="1"/>
</dbReference>
<accession>A0A6A6IPE6</accession>
<feature type="domain" description="FAD-binding 8" evidence="10">
    <location>
        <begin position="274"/>
        <end position="328"/>
    </location>
</feature>
<dbReference type="AlphaFoldDB" id="A0A6A6IPE6"/>
<feature type="transmembrane region" description="Helical" evidence="8">
    <location>
        <begin position="120"/>
        <end position="143"/>
    </location>
</feature>
<dbReference type="GeneID" id="54581757"/>
<feature type="region of interest" description="Disordered" evidence="7">
    <location>
        <begin position="340"/>
        <end position="366"/>
    </location>
</feature>
<evidence type="ECO:0000259" key="10">
    <source>
        <dbReference type="Pfam" id="PF08022"/>
    </source>
</evidence>
<evidence type="ECO:0000313" key="11">
    <source>
        <dbReference type="EMBL" id="KAF2252129.1"/>
    </source>
</evidence>
<evidence type="ECO:0000256" key="2">
    <source>
        <dbReference type="ARBA" id="ARBA00022448"/>
    </source>
</evidence>
<feature type="transmembrane region" description="Helical" evidence="8">
    <location>
        <begin position="155"/>
        <end position="174"/>
    </location>
</feature>
<protein>
    <recommendedName>
        <fullName evidence="13">FAD-binding FR-type domain-containing protein</fullName>
    </recommendedName>
</protein>
<dbReference type="RefSeq" id="XP_033687133.1">
    <property type="nucleotide sequence ID" value="XM_033828427.1"/>
</dbReference>
<keyword evidence="4 8" id="KW-1133">Transmembrane helix</keyword>
<feature type="compositionally biased region" description="Basic and acidic residues" evidence="7">
    <location>
        <begin position="348"/>
        <end position="366"/>
    </location>
</feature>
<proteinExistence type="predicted"/>
<feature type="transmembrane region" description="Helical" evidence="8">
    <location>
        <begin position="73"/>
        <end position="94"/>
    </location>
</feature>
<dbReference type="GO" id="GO:0015677">
    <property type="term" value="P:copper ion import"/>
    <property type="evidence" value="ECO:0007669"/>
    <property type="project" value="TreeGrafter"/>
</dbReference>
<keyword evidence="3 8" id="KW-0812">Transmembrane</keyword>
<evidence type="ECO:0000313" key="12">
    <source>
        <dbReference type="Proteomes" id="UP000800094"/>
    </source>
</evidence>
<dbReference type="SFLD" id="SFLDG01168">
    <property type="entry name" value="Ferric_reductase_subgroup_(FRE"/>
    <property type="match status" value="1"/>
</dbReference>
<dbReference type="GO" id="GO:0005886">
    <property type="term" value="C:plasma membrane"/>
    <property type="evidence" value="ECO:0007669"/>
    <property type="project" value="TreeGrafter"/>
</dbReference>
<reference evidence="11" key="1">
    <citation type="journal article" date="2020" name="Stud. Mycol.">
        <title>101 Dothideomycetes genomes: a test case for predicting lifestyles and emergence of pathogens.</title>
        <authorList>
            <person name="Haridas S."/>
            <person name="Albert R."/>
            <person name="Binder M."/>
            <person name="Bloem J."/>
            <person name="Labutti K."/>
            <person name="Salamov A."/>
            <person name="Andreopoulos B."/>
            <person name="Baker S."/>
            <person name="Barry K."/>
            <person name="Bills G."/>
            <person name="Bluhm B."/>
            <person name="Cannon C."/>
            <person name="Castanera R."/>
            <person name="Culley D."/>
            <person name="Daum C."/>
            <person name="Ezra D."/>
            <person name="Gonzalez J."/>
            <person name="Henrissat B."/>
            <person name="Kuo A."/>
            <person name="Liang C."/>
            <person name="Lipzen A."/>
            <person name="Lutzoni F."/>
            <person name="Magnuson J."/>
            <person name="Mondo S."/>
            <person name="Nolan M."/>
            <person name="Ohm R."/>
            <person name="Pangilinan J."/>
            <person name="Park H.-J."/>
            <person name="Ramirez L."/>
            <person name="Alfaro M."/>
            <person name="Sun H."/>
            <person name="Tritt A."/>
            <person name="Yoshinaga Y."/>
            <person name="Zwiers L.-H."/>
            <person name="Turgeon B."/>
            <person name="Goodwin S."/>
            <person name="Spatafora J."/>
            <person name="Crous P."/>
            <person name="Grigoriev I."/>
        </authorList>
    </citation>
    <scope>NUCLEOTIDE SEQUENCE</scope>
    <source>
        <strain evidence="11">CBS 122368</strain>
    </source>
</reference>
<organism evidence="11 12">
    <name type="scientific">Trematosphaeria pertusa</name>
    <dbReference type="NCBI Taxonomy" id="390896"/>
    <lineage>
        <taxon>Eukaryota</taxon>
        <taxon>Fungi</taxon>
        <taxon>Dikarya</taxon>
        <taxon>Ascomycota</taxon>
        <taxon>Pezizomycotina</taxon>
        <taxon>Dothideomycetes</taxon>
        <taxon>Pleosporomycetidae</taxon>
        <taxon>Pleosporales</taxon>
        <taxon>Massarineae</taxon>
        <taxon>Trematosphaeriaceae</taxon>
        <taxon>Trematosphaeria</taxon>
    </lineage>
</organism>
<evidence type="ECO:0000256" key="5">
    <source>
        <dbReference type="ARBA" id="ARBA00023065"/>
    </source>
</evidence>
<dbReference type="InterPro" id="IPR013112">
    <property type="entry name" value="FAD-bd_8"/>
</dbReference>
<dbReference type="Gene3D" id="3.40.50.80">
    <property type="entry name" value="Nucleotide-binding domain of ferredoxin-NADP reductase (FNR) module"/>
    <property type="match status" value="1"/>
</dbReference>
<sequence>MEHNSALLYRYSLVILVVGFATPIAIRWITKLPCASFIVDKINPYLIWPSTIGTYHVRPLPWLLGNAPTLGQAWYIGGFLLLNIILSCLSYWPVYPLPHPWGYNKRGEILAYAGYRTGEFAFALLPLTILFAGRNNILLWLTNWSHSTYILLHRWIARLFAIHTILHSIFLWAARVQTGTYNKDVKLPYWQWGIVGTVFVCVMLVFSLLWMRRFSYEVFLIGHIIMAILVIVGSWYHLILRFGKTGTHEYWLYAAFAVWAFDRLLRILRMVKNGVRKATVTEIGSTHVRVEVPGVRFSGKPGFHGYVYFPTLNPLKPWENHPFSINSTALLRSYGIGPHSPGNSLRRSPKEDGKIETKVTESHAHHDPGTTAGITLYVRKSTGMTRLLQKHASLITLLDGPYPNNPPSAVLSCDRLLLIGGGIGITGLLGFFRAHVDVKLAWSVKQIHAAVVQDLESAVSSVSDREIRIGERLDIRALLQQEVQAGYKKVGVVVCGPGALCDDVRAVAASLGRHEKTVFELEVDTFGW</sequence>
<dbReference type="GO" id="GO:0006826">
    <property type="term" value="P:iron ion transport"/>
    <property type="evidence" value="ECO:0007669"/>
    <property type="project" value="TreeGrafter"/>
</dbReference>
<dbReference type="SFLD" id="SFLDS00052">
    <property type="entry name" value="Ferric_Reductase_Domain"/>
    <property type="match status" value="1"/>
</dbReference>
<feature type="transmembrane region" description="Helical" evidence="8">
    <location>
        <begin position="189"/>
        <end position="211"/>
    </location>
</feature>
<feature type="domain" description="Ferric oxidoreductase" evidence="9">
    <location>
        <begin position="117"/>
        <end position="233"/>
    </location>
</feature>
<keyword evidence="12" id="KW-1185">Reference proteome</keyword>
<evidence type="ECO:0000256" key="1">
    <source>
        <dbReference type="ARBA" id="ARBA00004141"/>
    </source>
</evidence>
<keyword evidence="5" id="KW-0406">Ion transport</keyword>
<feature type="transmembrane region" description="Helical" evidence="8">
    <location>
        <begin position="250"/>
        <end position="268"/>
    </location>
</feature>
<keyword evidence="6 8" id="KW-0472">Membrane</keyword>
<dbReference type="InterPro" id="IPR039261">
    <property type="entry name" value="FNR_nucleotide-bd"/>
</dbReference>
<dbReference type="Proteomes" id="UP000800094">
    <property type="component" value="Unassembled WGS sequence"/>
</dbReference>
<dbReference type="EMBL" id="ML987192">
    <property type="protein sequence ID" value="KAF2252129.1"/>
    <property type="molecule type" value="Genomic_DNA"/>
</dbReference>
<evidence type="ECO:0000256" key="8">
    <source>
        <dbReference type="SAM" id="Phobius"/>
    </source>
</evidence>
<keyword evidence="2" id="KW-0813">Transport</keyword>
<evidence type="ECO:0000256" key="6">
    <source>
        <dbReference type="ARBA" id="ARBA00023136"/>
    </source>
</evidence>
<gene>
    <name evidence="11" type="ORF">BU26DRAFT_516825</name>
</gene>
<evidence type="ECO:0000256" key="7">
    <source>
        <dbReference type="SAM" id="MobiDB-lite"/>
    </source>
</evidence>
<comment type="subcellular location">
    <subcellularLocation>
        <location evidence="1">Membrane</location>
        <topology evidence="1">Multi-pass membrane protein</topology>
    </subcellularLocation>
</comment>
<dbReference type="Pfam" id="PF01794">
    <property type="entry name" value="Ferric_reduct"/>
    <property type="match status" value="1"/>
</dbReference>
<dbReference type="OrthoDB" id="3784683at2759"/>
<name>A0A6A6IPE6_9PLEO</name>
<evidence type="ECO:0000256" key="3">
    <source>
        <dbReference type="ARBA" id="ARBA00022692"/>
    </source>
</evidence>
<feature type="transmembrane region" description="Helical" evidence="8">
    <location>
        <begin position="6"/>
        <end position="26"/>
    </location>
</feature>
<dbReference type="GO" id="GO:0006879">
    <property type="term" value="P:intracellular iron ion homeostasis"/>
    <property type="evidence" value="ECO:0007669"/>
    <property type="project" value="TreeGrafter"/>
</dbReference>
<dbReference type="InterPro" id="IPR013130">
    <property type="entry name" value="Fe3_Rdtase_TM_dom"/>
</dbReference>
<dbReference type="PANTHER" id="PTHR32361:SF9">
    <property type="entry name" value="FERRIC REDUCTASE TRANSMEMBRANE COMPONENT 3-RELATED"/>
    <property type="match status" value="1"/>
</dbReference>
<evidence type="ECO:0000256" key="4">
    <source>
        <dbReference type="ARBA" id="ARBA00022989"/>
    </source>
</evidence>
<dbReference type="InterPro" id="IPR051410">
    <property type="entry name" value="Ferric/Cupric_Reductase"/>
</dbReference>